<dbReference type="InterPro" id="IPR036986">
    <property type="entry name" value="S4_RNA-bd_sf"/>
</dbReference>
<name>A0A1G2QN69_9BACT</name>
<dbReference type="Gene3D" id="1.10.1050.10">
    <property type="entry name" value="Ribosomal Protein S4 Delta 41, Chain A, domain 1"/>
    <property type="match status" value="1"/>
</dbReference>
<dbReference type="HAMAP" id="MF_01306_B">
    <property type="entry name" value="Ribosomal_uS4_B"/>
    <property type="match status" value="1"/>
</dbReference>
<keyword evidence="4 7" id="KW-0689">Ribosomal protein</keyword>
<dbReference type="Proteomes" id="UP000179245">
    <property type="component" value="Unassembled WGS sequence"/>
</dbReference>
<evidence type="ECO:0000256" key="6">
    <source>
        <dbReference type="ARBA" id="ARBA00035254"/>
    </source>
</evidence>
<dbReference type="GO" id="GO:0019843">
    <property type="term" value="F:rRNA binding"/>
    <property type="evidence" value="ECO:0007669"/>
    <property type="project" value="UniProtKB-UniRule"/>
</dbReference>
<dbReference type="PROSITE" id="PS00632">
    <property type="entry name" value="RIBOSOMAL_S4"/>
    <property type="match status" value="1"/>
</dbReference>
<feature type="domain" description="RNA-binding S4" evidence="9">
    <location>
        <begin position="105"/>
        <end position="169"/>
    </location>
</feature>
<dbReference type="InterPro" id="IPR002942">
    <property type="entry name" value="S4_RNA-bd"/>
</dbReference>
<comment type="caution">
    <text evidence="11">The sequence shown here is derived from an EMBL/GenBank/DDBJ whole genome shotgun (WGS) entry which is preliminary data.</text>
</comment>
<keyword evidence="5 7" id="KW-0687">Ribonucleoprotein</keyword>
<evidence type="ECO:0000313" key="11">
    <source>
        <dbReference type="EMBL" id="OHA62070.1"/>
    </source>
</evidence>
<sequence>MPLDSKCKVCRRQGVKLFLRGERCFSPKCAMIKRPTPPGIKRKRRRGSLSEYGKELREKQKLKAWYGLGEGQFKKYVKEILNKTKRIQKEKEEDATLLLIKRLESRLDSVVFRMGIVSSRALARQLVSHGYFRVNGRHVDIPSYRVKKDDQISVKPQKTKKKIFQNAVQFIKGQKLPEWLQVNPQTLEAKVLSDPILDAESLPAEIPAIFEFYSR</sequence>
<dbReference type="SMART" id="SM01390">
    <property type="entry name" value="Ribosomal_S4"/>
    <property type="match status" value="1"/>
</dbReference>
<reference evidence="11 12" key="1">
    <citation type="journal article" date="2016" name="Nat. Commun.">
        <title>Thousands of microbial genomes shed light on interconnected biogeochemical processes in an aquifer system.</title>
        <authorList>
            <person name="Anantharaman K."/>
            <person name="Brown C.T."/>
            <person name="Hug L.A."/>
            <person name="Sharon I."/>
            <person name="Castelle C.J."/>
            <person name="Probst A.J."/>
            <person name="Thomas B.C."/>
            <person name="Singh A."/>
            <person name="Wilkins M.J."/>
            <person name="Karaoz U."/>
            <person name="Brodie E.L."/>
            <person name="Williams K.H."/>
            <person name="Hubbard S.S."/>
            <person name="Banfield J.F."/>
        </authorList>
    </citation>
    <scope>NUCLEOTIDE SEQUENCE [LARGE SCALE GENOMIC DNA]</scope>
</reference>
<comment type="function">
    <text evidence="7">With S5 and S12 plays an important role in translational accuracy.</text>
</comment>
<evidence type="ECO:0000313" key="12">
    <source>
        <dbReference type="Proteomes" id="UP000179245"/>
    </source>
</evidence>
<evidence type="ECO:0000256" key="1">
    <source>
        <dbReference type="ARBA" id="ARBA00007465"/>
    </source>
</evidence>
<evidence type="ECO:0000256" key="5">
    <source>
        <dbReference type="ARBA" id="ARBA00023274"/>
    </source>
</evidence>
<evidence type="ECO:0000256" key="2">
    <source>
        <dbReference type="ARBA" id="ARBA00022730"/>
    </source>
</evidence>
<dbReference type="STRING" id="1802443.A2117_00305"/>
<dbReference type="InterPro" id="IPR018079">
    <property type="entry name" value="Ribosomal_uS4_CS"/>
</dbReference>
<proteinExistence type="inferred from homology"/>
<dbReference type="PANTHER" id="PTHR11831">
    <property type="entry name" value="30S 40S RIBOSOMAL PROTEIN"/>
    <property type="match status" value="1"/>
</dbReference>
<dbReference type="GO" id="GO:0006412">
    <property type="term" value="P:translation"/>
    <property type="evidence" value="ECO:0007669"/>
    <property type="project" value="UniProtKB-UniRule"/>
</dbReference>
<dbReference type="InterPro" id="IPR005709">
    <property type="entry name" value="Ribosomal_uS4_bac-type"/>
</dbReference>
<organism evidence="11 12">
    <name type="scientific">Candidatus Wildermuthbacteria bacterium GWA2_46_15</name>
    <dbReference type="NCBI Taxonomy" id="1802443"/>
    <lineage>
        <taxon>Bacteria</taxon>
        <taxon>Candidatus Wildermuthiibacteriota</taxon>
    </lineage>
</organism>
<dbReference type="PANTHER" id="PTHR11831:SF4">
    <property type="entry name" value="SMALL RIBOSOMAL SUBUNIT PROTEIN US4M"/>
    <property type="match status" value="1"/>
</dbReference>
<evidence type="ECO:0000256" key="8">
    <source>
        <dbReference type="RuleBase" id="RU003699"/>
    </source>
</evidence>
<dbReference type="Gene3D" id="3.10.290.10">
    <property type="entry name" value="RNA-binding S4 domain"/>
    <property type="match status" value="1"/>
</dbReference>
<comment type="function">
    <text evidence="7">One of the primary rRNA binding proteins, it binds directly to 16S rRNA where it nucleates assembly of the body of the 30S subunit.</text>
</comment>
<dbReference type="NCBIfam" id="TIGR01017">
    <property type="entry name" value="rpsD_bact"/>
    <property type="match status" value="1"/>
</dbReference>
<evidence type="ECO:0000259" key="10">
    <source>
        <dbReference type="SMART" id="SM01390"/>
    </source>
</evidence>
<dbReference type="Pfam" id="PF00163">
    <property type="entry name" value="Ribosomal_S4"/>
    <property type="match status" value="1"/>
</dbReference>
<evidence type="ECO:0000259" key="9">
    <source>
        <dbReference type="SMART" id="SM00363"/>
    </source>
</evidence>
<dbReference type="CDD" id="cd00165">
    <property type="entry name" value="S4"/>
    <property type="match status" value="1"/>
</dbReference>
<keyword evidence="3 7" id="KW-0694">RNA-binding</keyword>
<comment type="subunit">
    <text evidence="7">Part of the 30S ribosomal subunit. Contacts protein S5. The interaction surface between S4 and S5 is involved in control of translational fidelity.</text>
</comment>
<keyword evidence="2 7" id="KW-0699">rRNA-binding</keyword>
<dbReference type="GO" id="GO:0003735">
    <property type="term" value="F:structural constituent of ribosome"/>
    <property type="evidence" value="ECO:0007669"/>
    <property type="project" value="InterPro"/>
</dbReference>
<protein>
    <recommendedName>
        <fullName evidence="6 7">Small ribosomal subunit protein uS4</fullName>
    </recommendedName>
</protein>
<feature type="domain" description="Small ribosomal subunit protein uS4 N-terminal" evidence="10">
    <location>
        <begin position="1"/>
        <end position="104"/>
    </location>
</feature>
<comment type="similarity">
    <text evidence="1 7 8">Belongs to the universal ribosomal protein uS4 family.</text>
</comment>
<evidence type="ECO:0000256" key="3">
    <source>
        <dbReference type="ARBA" id="ARBA00022884"/>
    </source>
</evidence>
<dbReference type="AlphaFoldDB" id="A0A1G2QN69"/>
<dbReference type="InterPro" id="IPR001912">
    <property type="entry name" value="Ribosomal_uS4_N"/>
</dbReference>
<dbReference type="EMBL" id="MHTO01000021">
    <property type="protein sequence ID" value="OHA62070.1"/>
    <property type="molecule type" value="Genomic_DNA"/>
</dbReference>
<gene>
    <name evidence="7" type="primary">rpsD</name>
    <name evidence="11" type="ORF">A2117_00305</name>
</gene>
<dbReference type="SUPFAM" id="SSF55174">
    <property type="entry name" value="Alpha-L RNA-binding motif"/>
    <property type="match status" value="1"/>
</dbReference>
<accession>A0A1G2QN69</accession>
<dbReference type="FunFam" id="3.10.290.10:FF:000001">
    <property type="entry name" value="30S ribosomal protein S4"/>
    <property type="match status" value="1"/>
</dbReference>
<dbReference type="GO" id="GO:0042274">
    <property type="term" value="P:ribosomal small subunit biogenesis"/>
    <property type="evidence" value="ECO:0007669"/>
    <property type="project" value="TreeGrafter"/>
</dbReference>
<evidence type="ECO:0000256" key="4">
    <source>
        <dbReference type="ARBA" id="ARBA00022980"/>
    </source>
</evidence>
<dbReference type="SMART" id="SM00363">
    <property type="entry name" value="S4"/>
    <property type="match status" value="1"/>
</dbReference>
<dbReference type="NCBIfam" id="NF003717">
    <property type="entry name" value="PRK05327.1"/>
    <property type="match status" value="1"/>
</dbReference>
<evidence type="ECO:0000256" key="7">
    <source>
        <dbReference type="HAMAP-Rule" id="MF_01306"/>
    </source>
</evidence>
<dbReference type="PROSITE" id="PS50889">
    <property type="entry name" value="S4"/>
    <property type="match status" value="1"/>
</dbReference>
<dbReference type="GO" id="GO:0015935">
    <property type="term" value="C:small ribosomal subunit"/>
    <property type="evidence" value="ECO:0007669"/>
    <property type="project" value="InterPro"/>
</dbReference>
<dbReference type="InterPro" id="IPR022801">
    <property type="entry name" value="Ribosomal_uS4"/>
</dbReference>
<dbReference type="Pfam" id="PF01479">
    <property type="entry name" value="S4"/>
    <property type="match status" value="1"/>
</dbReference>